<gene>
    <name evidence="1" type="ORF">F4820DRAFT_444699</name>
</gene>
<sequence length="135" mass="15001">MATAFEIVKDVYSDKWSKTKFYTSHEAFEAYDKRIDHTLQYKGAHSGKVVWTEWSDAIMTFDLHNEPMSPNTSICKNNNPYGWLCGRAKHMRQTLGPDNTIRIATGGVGGDTDIASVVKGASNANAIQDWSKVVG</sequence>
<accession>A0ACB9ZBL9</accession>
<evidence type="ECO:0000313" key="2">
    <source>
        <dbReference type="Proteomes" id="UP001497700"/>
    </source>
</evidence>
<evidence type="ECO:0000313" key="1">
    <source>
        <dbReference type="EMBL" id="KAI4868781.1"/>
    </source>
</evidence>
<reference evidence="1 2" key="1">
    <citation type="journal article" date="2022" name="New Phytol.">
        <title>Ecological generalism drives hyperdiversity of secondary metabolite gene clusters in xylarialean endophytes.</title>
        <authorList>
            <person name="Franco M.E.E."/>
            <person name="Wisecaver J.H."/>
            <person name="Arnold A.E."/>
            <person name="Ju Y.M."/>
            <person name="Slot J.C."/>
            <person name="Ahrendt S."/>
            <person name="Moore L.P."/>
            <person name="Eastman K.E."/>
            <person name="Scott K."/>
            <person name="Konkel Z."/>
            <person name="Mondo S.J."/>
            <person name="Kuo A."/>
            <person name="Hayes R.D."/>
            <person name="Haridas S."/>
            <person name="Andreopoulos B."/>
            <person name="Riley R."/>
            <person name="LaButti K."/>
            <person name="Pangilinan J."/>
            <person name="Lipzen A."/>
            <person name="Amirebrahimi M."/>
            <person name="Yan J."/>
            <person name="Adam C."/>
            <person name="Keymanesh K."/>
            <person name="Ng V."/>
            <person name="Louie K."/>
            <person name="Northen T."/>
            <person name="Drula E."/>
            <person name="Henrissat B."/>
            <person name="Hsieh H.M."/>
            <person name="Youens-Clark K."/>
            <person name="Lutzoni F."/>
            <person name="Miadlikowska J."/>
            <person name="Eastwood D.C."/>
            <person name="Hamelin R.C."/>
            <person name="Grigoriev I.V."/>
            <person name="U'Ren J.M."/>
        </authorList>
    </citation>
    <scope>NUCLEOTIDE SEQUENCE [LARGE SCALE GENOMIC DNA]</scope>
    <source>
        <strain evidence="1 2">CBS 119005</strain>
    </source>
</reference>
<proteinExistence type="predicted"/>
<protein>
    <submittedName>
        <fullName evidence="1">Uncharacterized protein</fullName>
    </submittedName>
</protein>
<comment type="caution">
    <text evidence="1">The sequence shown here is derived from an EMBL/GenBank/DDBJ whole genome shotgun (WGS) entry which is preliminary data.</text>
</comment>
<name>A0ACB9ZBL9_9PEZI</name>
<keyword evidence="2" id="KW-1185">Reference proteome</keyword>
<dbReference type="Proteomes" id="UP001497700">
    <property type="component" value="Unassembled WGS sequence"/>
</dbReference>
<dbReference type="EMBL" id="MU393435">
    <property type="protein sequence ID" value="KAI4868781.1"/>
    <property type="molecule type" value="Genomic_DNA"/>
</dbReference>
<organism evidence="1 2">
    <name type="scientific">Hypoxylon rubiginosum</name>
    <dbReference type="NCBI Taxonomy" id="110542"/>
    <lineage>
        <taxon>Eukaryota</taxon>
        <taxon>Fungi</taxon>
        <taxon>Dikarya</taxon>
        <taxon>Ascomycota</taxon>
        <taxon>Pezizomycotina</taxon>
        <taxon>Sordariomycetes</taxon>
        <taxon>Xylariomycetidae</taxon>
        <taxon>Xylariales</taxon>
        <taxon>Hypoxylaceae</taxon>
        <taxon>Hypoxylon</taxon>
    </lineage>
</organism>